<dbReference type="InterPro" id="IPR027417">
    <property type="entry name" value="P-loop_NTPase"/>
</dbReference>
<dbReference type="InterPro" id="IPR043428">
    <property type="entry name" value="LivM-like"/>
</dbReference>
<evidence type="ECO:0000256" key="1">
    <source>
        <dbReference type="ARBA" id="ARBA00004651"/>
    </source>
</evidence>
<keyword evidence="9 10" id="KW-0472">Membrane</keyword>
<comment type="similarity">
    <text evidence="2">Belongs to the ABC transporter superfamily.</text>
</comment>
<dbReference type="Gene3D" id="3.40.50.300">
    <property type="entry name" value="P-loop containing nucleotide triphosphate hydrolases"/>
    <property type="match status" value="1"/>
</dbReference>
<evidence type="ECO:0000256" key="4">
    <source>
        <dbReference type="ARBA" id="ARBA00022475"/>
    </source>
</evidence>
<reference evidence="12 13" key="1">
    <citation type="submission" date="2023-07" db="EMBL/GenBank/DDBJ databases">
        <title>Genomic Encyclopedia of Type Strains, Phase IV (KMG-IV): sequencing the most valuable type-strain genomes for metagenomic binning, comparative biology and taxonomic classification.</title>
        <authorList>
            <person name="Goeker M."/>
        </authorList>
    </citation>
    <scope>NUCLEOTIDE SEQUENCE [LARGE SCALE GENOMIC DNA]</scope>
    <source>
        <strain evidence="12 13">B6-8</strain>
    </source>
</reference>
<dbReference type="PANTHER" id="PTHR45772">
    <property type="entry name" value="CONSERVED COMPONENT OF ABC TRANSPORTER FOR NATURAL AMINO ACIDS-RELATED"/>
    <property type="match status" value="1"/>
</dbReference>
<keyword evidence="8 10" id="KW-1133">Transmembrane helix</keyword>
<keyword evidence="4" id="KW-1003">Cell membrane</keyword>
<accession>A0ABU0H743</accession>
<dbReference type="SUPFAM" id="SSF52540">
    <property type="entry name" value="P-loop containing nucleoside triphosphate hydrolases"/>
    <property type="match status" value="1"/>
</dbReference>
<dbReference type="SMART" id="SM00382">
    <property type="entry name" value="AAA"/>
    <property type="match status" value="1"/>
</dbReference>
<dbReference type="InterPro" id="IPR051120">
    <property type="entry name" value="ABC_AA/LPS_Transport"/>
</dbReference>
<dbReference type="InterPro" id="IPR032823">
    <property type="entry name" value="BCA_ABC_TP_C"/>
</dbReference>
<feature type="transmembrane region" description="Helical" evidence="10">
    <location>
        <begin position="59"/>
        <end position="78"/>
    </location>
</feature>
<protein>
    <submittedName>
        <fullName evidence="12">Branched-chain amino acid transport system permease protein</fullName>
    </submittedName>
</protein>
<evidence type="ECO:0000256" key="5">
    <source>
        <dbReference type="ARBA" id="ARBA00022692"/>
    </source>
</evidence>
<dbReference type="CDD" id="cd06581">
    <property type="entry name" value="TM_PBP1_LivM_like"/>
    <property type="match status" value="1"/>
</dbReference>
<evidence type="ECO:0000259" key="11">
    <source>
        <dbReference type="PROSITE" id="PS50893"/>
    </source>
</evidence>
<dbReference type="InterPro" id="IPR003593">
    <property type="entry name" value="AAA+_ATPase"/>
</dbReference>
<evidence type="ECO:0000256" key="3">
    <source>
        <dbReference type="ARBA" id="ARBA00022448"/>
    </source>
</evidence>
<proteinExistence type="inferred from homology"/>
<dbReference type="EMBL" id="JAUSVO010000003">
    <property type="protein sequence ID" value="MDQ0438129.1"/>
    <property type="molecule type" value="Genomic_DNA"/>
</dbReference>
<comment type="subcellular location">
    <subcellularLocation>
        <location evidence="1">Cell membrane</location>
        <topology evidence="1">Multi-pass membrane protein</topology>
    </subcellularLocation>
</comment>
<feature type="transmembrane region" description="Helical" evidence="10">
    <location>
        <begin position="31"/>
        <end position="52"/>
    </location>
</feature>
<dbReference type="PANTHER" id="PTHR45772:SF2">
    <property type="entry name" value="ABC TRANSPORTER ATP-BINDING PROTEIN"/>
    <property type="match status" value="1"/>
</dbReference>
<dbReference type="Pfam" id="PF02653">
    <property type="entry name" value="BPD_transp_2"/>
    <property type="match status" value="1"/>
</dbReference>
<feature type="transmembrane region" description="Helical" evidence="10">
    <location>
        <begin position="84"/>
        <end position="101"/>
    </location>
</feature>
<comment type="caution">
    <text evidence="12">The sequence shown here is derived from an EMBL/GenBank/DDBJ whole genome shotgun (WGS) entry which is preliminary data.</text>
</comment>
<evidence type="ECO:0000256" key="2">
    <source>
        <dbReference type="ARBA" id="ARBA00005417"/>
    </source>
</evidence>
<name>A0ABU0H743_9HYPH</name>
<feature type="transmembrane region" description="Helical" evidence="10">
    <location>
        <begin position="156"/>
        <end position="176"/>
    </location>
</feature>
<dbReference type="RefSeq" id="WP_266349038.1">
    <property type="nucleotide sequence ID" value="NZ_JAPKNG010000003.1"/>
</dbReference>
<evidence type="ECO:0000256" key="8">
    <source>
        <dbReference type="ARBA" id="ARBA00022989"/>
    </source>
</evidence>
<sequence length="587" mass="62291">MDRRLLGVIAILILFALPSIPGIPPYWITLLNYIGLASIVTMGLVVLTGVGGMTSFGQAAFVGFGAYTTAVLTTHYGFSPWLTLPISLVVTGIAAAILGAVTLRLSGHYLPICTLAWGISLYYLFGNLDFLGRHDGIADIPALAVGGHALIASSEYYYVVAIALVLAAVGTSNLLGSRTGRAIRALKGTARAAESFGINTIRIRLVAFTYAAVLAGLSGWLYAHMQRAVNPTPFGLGASIDYLFMAVIGGASHVGGAILGAGIVIVLKDQLQSLLPRLFETEGNFETIIFGILIIVLLQTLRDGLWPHFARLLPGARRRKSGYAEPLPRRSLPEAGSALLDVTDLRKTFGGLVAVNDINFSLKAGEIVGLIGPNGAGKSTTFNLVTGVLHATSGAVRFAGETISTLSARMIARRGVSRTFQHVKLVPDMSVLENVALGAHLRGEAGAMRGLFRFDRTEEARIFREAEHQLERVGLADLAAKPAGSLALGQQRVLEIARALCLDPVLLLLDEPAAGLRHLEKEALAALLKRLSQEGVAILLVEHDMDFVMGLTNRLVVMDFGTKLAEGPPAEIQANPVVIEAYLGGVA</sequence>
<gene>
    <name evidence="12" type="ORF">QO014_002521</name>
</gene>
<dbReference type="InterPro" id="IPR001851">
    <property type="entry name" value="ABC_transp_permease"/>
</dbReference>
<keyword evidence="6" id="KW-0547">Nucleotide-binding</keyword>
<feature type="domain" description="ABC transporter" evidence="11">
    <location>
        <begin position="340"/>
        <end position="585"/>
    </location>
</feature>
<feature type="transmembrane region" description="Helical" evidence="10">
    <location>
        <begin position="108"/>
        <end position="125"/>
    </location>
</feature>
<feature type="transmembrane region" description="Helical" evidence="10">
    <location>
        <begin position="288"/>
        <end position="309"/>
    </location>
</feature>
<keyword evidence="13" id="KW-1185">Reference proteome</keyword>
<evidence type="ECO:0000256" key="9">
    <source>
        <dbReference type="ARBA" id="ARBA00023136"/>
    </source>
</evidence>
<dbReference type="PROSITE" id="PS00211">
    <property type="entry name" value="ABC_TRANSPORTER_1"/>
    <property type="match status" value="1"/>
</dbReference>
<dbReference type="InterPro" id="IPR003439">
    <property type="entry name" value="ABC_transporter-like_ATP-bd"/>
</dbReference>
<dbReference type="InterPro" id="IPR017871">
    <property type="entry name" value="ABC_transporter-like_CS"/>
</dbReference>
<dbReference type="Pfam" id="PF00005">
    <property type="entry name" value="ABC_tran"/>
    <property type="match status" value="1"/>
</dbReference>
<dbReference type="CDD" id="cd03219">
    <property type="entry name" value="ABC_Mj1267_LivG_branched"/>
    <property type="match status" value="1"/>
</dbReference>
<evidence type="ECO:0000256" key="6">
    <source>
        <dbReference type="ARBA" id="ARBA00022741"/>
    </source>
</evidence>
<dbReference type="PROSITE" id="PS50893">
    <property type="entry name" value="ABC_TRANSPORTER_2"/>
    <property type="match status" value="1"/>
</dbReference>
<keyword evidence="5 10" id="KW-0812">Transmembrane</keyword>
<feature type="transmembrane region" description="Helical" evidence="10">
    <location>
        <begin position="205"/>
        <end position="223"/>
    </location>
</feature>
<evidence type="ECO:0000313" key="12">
    <source>
        <dbReference type="EMBL" id="MDQ0438129.1"/>
    </source>
</evidence>
<organism evidence="12 13">
    <name type="scientific">Kaistia dalseonensis</name>
    <dbReference type="NCBI Taxonomy" id="410840"/>
    <lineage>
        <taxon>Bacteria</taxon>
        <taxon>Pseudomonadati</taxon>
        <taxon>Pseudomonadota</taxon>
        <taxon>Alphaproteobacteria</taxon>
        <taxon>Hyphomicrobiales</taxon>
        <taxon>Kaistiaceae</taxon>
        <taxon>Kaistia</taxon>
    </lineage>
</organism>
<evidence type="ECO:0000313" key="13">
    <source>
        <dbReference type="Proteomes" id="UP001241603"/>
    </source>
</evidence>
<dbReference type="Proteomes" id="UP001241603">
    <property type="component" value="Unassembled WGS sequence"/>
</dbReference>
<dbReference type="Pfam" id="PF12399">
    <property type="entry name" value="BCA_ABC_TP_C"/>
    <property type="match status" value="1"/>
</dbReference>
<evidence type="ECO:0000256" key="10">
    <source>
        <dbReference type="SAM" id="Phobius"/>
    </source>
</evidence>
<evidence type="ECO:0000256" key="7">
    <source>
        <dbReference type="ARBA" id="ARBA00022840"/>
    </source>
</evidence>
<keyword evidence="7" id="KW-0067">ATP-binding</keyword>
<feature type="transmembrane region" description="Helical" evidence="10">
    <location>
        <begin position="243"/>
        <end position="267"/>
    </location>
</feature>
<keyword evidence="3" id="KW-0813">Transport</keyword>